<feature type="compositionally biased region" description="Basic residues" evidence="1">
    <location>
        <begin position="82"/>
        <end position="91"/>
    </location>
</feature>
<protein>
    <submittedName>
        <fullName evidence="2">Uncharacterized protein</fullName>
    </submittedName>
</protein>
<proteinExistence type="predicted"/>
<dbReference type="AlphaFoldDB" id="A0A4C1V1E6"/>
<evidence type="ECO:0000313" key="2">
    <source>
        <dbReference type="EMBL" id="GBP32092.1"/>
    </source>
</evidence>
<evidence type="ECO:0000313" key="3">
    <source>
        <dbReference type="Proteomes" id="UP000299102"/>
    </source>
</evidence>
<feature type="region of interest" description="Disordered" evidence="1">
    <location>
        <begin position="76"/>
        <end position="150"/>
    </location>
</feature>
<feature type="compositionally biased region" description="Polar residues" evidence="1">
    <location>
        <begin position="100"/>
        <end position="120"/>
    </location>
</feature>
<reference evidence="2 3" key="1">
    <citation type="journal article" date="2019" name="Commun. Biol.">
        <title>The bagworm genome reveals a unique fibroin gene that provides high tensile strength.</title>
        <authorList>
            <person name="Kono N."/>
            <person name="Nakamura H."/>
            <person name="Ohtoshi R."/>
            <person name="Tomita M."/>
            <person name="Numata K."/>
            <person name="Arakawa K."/>
        </authorList>
    </citation>
    <scope>NUCLEOTIDE SEQUENCE [LARGE SCALE GENOMIC DNA]</scope>
</reference>
<feature type="region of interest" description="Disordered" evidence="1">
    <location>
        <begin position="411"/>
        <end position="435"/>
    </location>
</feature>
<gene>
    <name evidence="2" type="ORF">EVAR_80858_1</name>
</gene>
<accession>A0A4C1V1E6</accession>
<name>A0A4C1V1E6_EUMVA</name>
<sequence>METNTSCPPRAGGVPKGPVTRALIKSLLLKSAEAGMNVRRVIWTSLSVRPHQSRAALRASDLPCFEPKLKQVSLSVKEEKRNRKSSRHLRKRLLEPVPTAPSSARTNRNPNLKSSKSDSSLPWLRVTSPTPAATVADPPSPRPVTTSTQVATDRVANTGESRALHPKAKRPLSTCSKEQTLFASPQTVHVCGSLLRPRDGSPLWLVLAVLPRTEEARSIFANLSKVCGLSGIRVEAPRNRRPWPVSPLPAVRPRRRKLSRGPSLREMFGPALDQGVPALVIQARSLNVLIVASNIRLQRVPESTKIRPPKQKRTINNRPSRASEGLIRNDANFPELRAKPTRDAPAAFRPAPAPPTNPWTTRTAQPPSATSRPLREAQRSPPVPPPVSATAGSSSFGDDIQTVMAVLARFRARRSPSSRASSEHAATWRKTPRSS</sequence>
<comment type="caution">
    <text evidence="2">The sequence shown here is derived from an EMBL/GenBank/DDBJ whole genome shotgun (WGS) entry which is preliminary data.</text>
</comment>
<keyword evidence="3" id="KW-1185">Reference proteome</keyword>
<feature type="region of interest" description="Disordered" evidence="1">
    <location>
        <begin position="306"/>
        <end position="399"/>
    </location>
</feature>
<evidence type="ECO:0000256" key="1">
    <source>
        <dbReference type="SAM" id="MobiDB-lite"/>
    </source>
</evidence>
<dbReference type="EMBL" id="BGZK01000255">
    <property type="protein sequence ID" value="GBP32092.1"/>
    <property type="molecule type" value="Genomic_DNA"/>
</dbReference>
<dbReference type="Proteomes" id="UP000299102">
    <property type="component" value="Unassembled WGS sequence"/>
</dbReference>
<organism evidence="2 3">
    <name type="scientific">Eumeta variegata</name>
    <name type="common">Bagworm moth</name>
    <name type="synonym">Eumeta japonica</name>
    <dbReference type="NCBI Taxonomy" id="151549"/>
    <lineage>
        <taxon>Eukaryota</taxon>
        <taxon>Metazoa</taxon>
        <taxon>Ecdysozoa</taxon>
        <taxon>Arthropoda</taxon>
        <taxon>Hexapoda</taxon>
        <taxon>Insecta</taxon>
        <taxon>Pterygota</taxon>
        <taxon>Neoptera</taxon>
        <taxon>Endopterygota</taxon>
        <taxon>Lepidoptera</taxon>
        <taxon>Glossata</taxon>
        <taxon>Ditrysia</taxon>
        <taxon>Tineoidea</taxon>
        <taxon>Psychidae</taxon>
        <taxon>Oiketicinae</taxon>
        <taxon>Eumeta</taxon>
    </lineage>
</organism>
<dbReference type="OrthoDB" id="8123891at2759"/>